<gene>
    <name evidence="2" type="ORF">GCM10007874_35720</name>
</gene>
<dbReference type="Pfam" id="PF11154">
    <property type="entry name" value="DUF2934"/>
    <property type="match status" value="1"/>
</dbReference>
<evidence type="ECO:0000256" key="1">
    <source>
        <dbReference type="SAM" id="MobiDB-lite"/>
    </source>
</evidence>
<feature type="region of interest" description="Disordered" evidence="1">
    <location>
        <begin position="1"/>
        <end position="43"/>
    </location>
</feature>
<evidence type="ECO:0000313" key="3">
    <source>
        <dbReference type="Proteomes" id="UP001156882"/>
    </source>
</evidence>
<evidence type="ECO:0000313" key="2">
    <source>
        <dbReference type="EMBL" id="GLS20555.1"/>
    </source>
</evidence>
<dbReference type="InterPro" id="IPR021327">
    <property type="entry name" value="DUF2934"/>
</dbReference>
<dbReference type="RefSeq" id="WP_284313646.1">
    <property type="nucleotide sequence ID" value="NZ_BSPC01000030.1"/>
</dbReference>
<keyword evidence="3" id="KW-1185">Reference proteome</keyword>
<accession>A0ABQ6CK53</accession>
<proteinExistence type="predicted"/>
<reference evidence="3" key="1">
    <citation type="journal article" date="2019" name="Int. J. Syst. Evol. Microbiol.">
        <title>The Global Catalogue of Microorganisms (GCM) 10K type strain sequencing project: providing services to taxonomists for standard genome sequencing and annotation.</title>
        <authorList>
            <consortium name="The Broad Institute Genomics Platform"/>
            <consortium name="The Broad Institute Genome Sequencing Center for Infectious Disease"/>
            <person name="Wu L."/>
            <person name="Ma J."/>
        </authorList>
    </citation>
    <scope>NUCLEOTIDE SEQUENCE [LARGE SCALE GENOMIC DNA]</scope>
    <source>
        <strain evidence="3">NBRC 101365</strain>
    </source>
</reference>
<organism evidence="2 3">
    <name type="scientific">Labrys miyagiensis</name>
    <dbReference type="NCBI Taxonomy" id="346912"/>
    <lineage>
        <taxon>Bacteria</taxon>
        <taxon>Pseudomonadati</taxon>
        <taxon>Pseudomonadota</taxon>
        <taxon>Alphaproteobacteria</taxon>
        <taxon>Hyphomicrobiales</taxon>
        <taxon>Xanthobacteraceae</taxon>
        <taxon>Labrys</taxon>
    </lineage>
</organism>
<comment type="caution">
    <text evidence="2">The sequence shown here is derived from an EMBL/GenBank/DDBJ whole genome shotgun (WGS) entry which is preliminary data.</text>
</comment>
<protein>
    <recommendedName>
        <fullName evidence="4">DUF2934 domain-containing protein</fullName>
    </recommendedName>
</protein>
<dbReference type="EMBL" id="BSPC01000030">
    <property type="protein sequence ID" value="GLS20555.1"/>
    <property type="molecule type" value="Genomic_DNA"/>
</dbReference>
<sequence length="111" mass="12175">MRSKQDGTGIPPYAAETAAEISKLGNGGRGNSESLMDAEEKGVTPQLIAETAKRAERAISGEVPPSHNIEKPHDDARIGEIAYSIWLKEGQPHGRDLDHWFQAERINSTKR</sequence>
<name>A0ABQ6CK53_9HYPH</name>
<dbReference type="Proteomes" id="UP001156882">
    <property type="component" value="Unassembled WGS sequence"/>
</dbReference>
<evidence type="ECO:0008006" key="4">
    <source>
        <dbReference type="Google" id="ProtNLM"/>
    </source>
</evidence>